<evidence type="ECO:0000256" key="2">
    <source>
        <dbReference type="SAM" id="MobiDB-lite"/>
    </source>
</evidence>
<dbReference type="InterPro" id="IPR009057">
    <property type="entry name" value="Homeodomain-like_sf"/>
</dbReference>
<dbReference type="Gene3D" id="3.30.420.10">
    <property type="entry name" value="Ribonuclease H-like superfamily/Ribonuclease H"/>
    <property type="match status" value="1"/>
</dbReference>
<organism evidence="3 4">
    <name type="scientific">Heterorhabditis bacteriophora</name>
    <name type="common">Entomopathogenic nematode worm</name>
    <dbReference type="NCBI Taxonomy" id="37862"/>
    <lineage>
        <taxon>Eukaryota</taxon>
        <taxon>Metazoa</taxon>
        <taxon>Ecdysozoa</taxon>
        <taxon>Nematoda</taxon>
        <taxon>Chromadorea</taxon>
        <taxon>Rhabditida</taxon>
        <taxon>Rhabditina</taxon>
        <taxon>Rhabditomorpha</taxon>
        <taxon>Strongyloidea</taxon>
        <taxon>Heterorhabditidae</taxon>
        <taxon>Heterorhabditis</taxon>
    </lineage>
</organism>
<dbReference type="SUPFAM" id="SSF46689">
    <property type="entry name" value="Homeodomain-like"/>
    <property type="match status" value="1"/>
</dbReference>
<proteinExistence type="predicted"/>
<evidence type="ECO:0000313" key="3">
    <source>
        <dbReference type="Proteomes" id="UP000095283"/>
    </source>
</evidence>
<dbReference type="GO" id="GO:0005634">
    <property type="term" value="C:nucleus"/>
    <property type="evidence" value="ECO:0007669"/>
    <property type="project" value="UniProtKB-SubCell"/>
</dbReference>
<name>A0A1I7WH57_HETBA</name>
<dbReference type="WBParaSite" id="Hba_04301">
    <property type="protein sequence ID" value="Hba_04301"/>
    <property type="gene ID" value="Hba_04301"/>
</dbReference>
<dbReference type="Pfam" id="PF13551">
    <property type="entry name" value="HTH_29"/>
    <property type="match status" value="1"/>
</dbReference>
<accession>A0A1I7WH57</accession>
<feature type="compositionally biased region" description="Polar residues" evidence="2">
    <location>
        <begin position="138"/>
        <end position="147"/>
    </location>
</feature>
<reference evidence="4" key="1">
    <citation type="submission" date="2016-11" db="UniProtKB">
        <authorList>
            <consortium name="WormBaseParasite"/>
        </authorList>
    </citation>
    <scope>IDENTIFICATION</scope>
</reference>
<sequence length="223" mass="25720">MSKALRTTIIHLHELGEKSVAIAKKLCVTRMALHRTVKRYQELGILKDHPRSGRPRSVNTSRIRKMVKKKILRDNKRSMRKMASDLNISSTSMRRIVKDELGFYPYKIRQVHMLTEKMKQGRAPNVLFTDEKISTVNSTCNSQNSRQHLQRGHQRSEKASVNSRSHFPSSVMVWAGITASGKTPLVFVEKNVKINSKYYQDEISMKVVVPWASKHFGSQNWPF</sequence>
<dbReference type="Proteomes" id="UP000095283">
    <property type="component" value="Unplaced"/>
</dbReference>
<feature type="region of interest" description="Disordered" evidence="2">
    <location>
        <begin position="138"/>
        <end position="164"/>
    </location>
</feature>
<evidence type="ECO:0000256" key="1">
    <source>
        <dbReference type="ARBA" id="ARBA00004123"/>
    </source>
</evidence>
<dbReference type="PANTHER" id="PTHR46068:SF1">
    <property type="entry name" value="TRANSPOSASE IS30-LIKE HTH DOMAIN-CONTAINING PROTEIN"/>
    <property type="match status" value="1"/>
</dbReference>
<dbReference type="Gene3D" id="1.10.10.10">
    <property type="entry name" value="Winged helix-like DNA-binding domain superfamily/Winged helix DNA-binding domain"/>
    <property type="match status" value="1"/>
</dbReference>
<dbReference type="InterPro" id="IPR036388">
    <property type="entry name" value="WH-like_DNA-bd_sf"/>
</dbReference>
<dbReference type="PANTHER" id="PTHR46068">
    <property type="entry name" value="PROTEIN CBG27172"/>
    <property type="match status" value="1"/>
</dbReference>
<dbReference type="AlphaFoldDB" id="A0A1I7WH57"/>
<dbReference type="GO" id="GO:0003676">
    <property type="term" value="F:nucleic acid binding"/>
    <property type="evidence" value="ECO:0007669"/>
    <property type="project" value="InterPro"/>
</dbReference>
<comment type="subcellular location">
    <subcellularLocation>
        <location evidence="1">Nucleus</location>
    </subcellularLocation>
</comment>
<dbReference type="InterPro" id="IPR036397">
    <property type="entry name" value="RNaseH_sf"/>
</dbReference>
<protein>
    <submittedName>
        <fullName evidence="4">HTH_Tnp_Tc3_2 domain-containing protein</fullName>
    </submittedName>
</protein>
<keyword evidence="3" id="KW-1185">Reference proteome</keyword>
<evidence type="ECO:0000313" key="4">
    <source>
        <dbReference type="WBParaSite" id="Hba_04301"/>
    </source>
</evidence>